<dbReference type="FunFam" id="3.30.300.70:FF:000001">
    <property type="entry name" value="Ribosome maturation factor RimP"/>
    <property type="match status" value="1"/>
</dbReference>
<dbReference type="OrthoDB" id="9805006at2"/>
<dbReference type="EMBL" id="QGLE01000003">
    <property type="protein sequence ID" value="PWR24494.1"/>
    <property type="molecule type" value="Genomic_DNA"/>
</dbReference>
<dbReference type="Gene3D" id="3.30.300.70">
    <property type="entry name" value="RimP-like superfamily, N-terminal"/>
    <property type="match status" value="1"/>
</dbReference>
<keyword evidence="1 3" id="KW-0963">Cytoplasm</keyword>
<comment type="function">
    <text evidence="3">Required for maturation of 30S ribosomal subunits.</text>
</comment>
<dbReference type="InterPro" id="IPR028989">
    <property type="entry name" value="RimP_N"/>
</dbReference>
<name>A0A317EE01_9PROT</name>
<feature type="region of interest" description="Disordered" evidence="4">
    <location>
        <begin position="180"/>
        <end position="200"/>
    </location>
</feature>
<keyword evidence="8" id="KW-1185">Reference proteome</keyword>
<evidence type="ECO:0000256" key="3">
    <source>
        <dbReference type="HAMAP-Rule" id="MF_01077"/>
    </source>
</evidence>
<dbReference type="HAMAP" id="MF_01077">
    <property type="entry name" value="RimP"/>
    <property type="match status" value="1"/>
</dbReference>
<dbReference type="SUPFAM" id="SSF74942">
    <property type="entry name" value="YhbC-like, C-terminal domain"/>
    <property type="match status" value="1"/>
</dbReference>
<evidence type="ECO:0000256" key="4">
    <source>
        <dbReference type="SAM" id="MobiDB-lite"/>
    </source>
</evidence>
<evidence type="ECO:0000256" key="1">
    <source>
        <dbReference type="ARBA" id="ARBA00022490"/>
    </source>
</evidence>
<comment type="subcellular location">
    <subcellularLocation>
        <location evidence="3">Cytoplasm</location>
    </subcellularLocation>
</comment>
<dbReference type="PANTHER" id="PTHR33867:SF1">
    <property type="entry name" value="RIBOSOME MATURATION FACTOR RIMP"/>
    <property type="match status" value="1"/>
</dbReference>
<evidence type="ECO:0000259" key="6">
    <source>
        <dbReference type="Pfam" id="PF17384"/>
    </source>
</evidence>
<dbReference type="NCBIfam" id="NF000932">
    <property type="entry name" value="PRK00092.2-5"/>
    <property type="match status" value="1"/>
</dbReference>
<feature type="domain" description="Ribosome maturation factor RimP C-terminal" evidence="6">
    <location>
        <begin position="85"/>
        <end position="149"/>
    </location>
</feature>
<keyword evidence="2 3" id="KW-0690">Ribosome biogenesis</keyword>
<dbReference type="GO" id="GO:0006412">
    <property type="term" value="P:translation"/>
    <property type="evidence" value="ECO:0007669"/>
    <property type="project" value="TreeGrafter"/>
</dbReference>
<feature type="domain" description="Ribosome maturation factor RimP N-terminal" evidence="5">
    <location>
        <begin position="10"/>
        <end position="82"/>
    </location>
</feature>
<dbReference type="GO" id="GO:0000028">
    <property type="term" value="P:ribosomal small subunit assembly"/>
    <property type="evidence" value="ECO:0007669"/>
    <property type="project" value="TreeGrafter"/>
</dbReference>
<dbReference type="Pfam" id="PF17384">
    <property type="entry name" value="DUF150_C"/>
    <property type="match status" value="1"/>
</dbReference>
<reference evidence="7 8" key="1">
    <citation type="submission" date="2018-05" db="EMBL/GenBank/DDBJ databases">
        <title>Zavarzinia sp. HR-AS.</title>
        <authorList>
            <person name="Lee Y."/>
            <person name="Jeon C.O."/>
        </authorList>
    </citation>
    <scope>NUCLEOTIDE SEQUENCE [LARGE SCALE GENOMIC DNA]</scope>
    <source>
        <strain evidence="7 8">HR-AS</strain>
    </source>
</reference>
<dbReference type="PANTHER" id="PTHR33867">
    <property type="entry name" value="RIBOSOME MATURATION FACTOR RIMP"/>
    <property type="match status" value="1"/>
</dbReference>
<dbReference type="InterPro" id="IPR035956">
    <property type="entry name" value="RimP_N_sf"/>
</dbReference>
<sequence>MELTSRIAALIEPSLLAMGFLLVRVRFGGAKRPVLQIMAERPDGTMTVEDCADVSRAVSAILDVEDPISSEYVLEVSSPGIDRPLMKLDDFRRFSGYEAKVETVMPVEGRKRYRGRLTGIDGEDVLITVDGQDYRLPFPLIGEARLVLTDDLIAASLKGTLLPPGAEDVARVAAVADAEGDEETIDDAAVADEPAGEKTA</sequence>
<dbReference type="InterPro" id="IPR036847">
    <property type="entry name" value="RimP_C_sf"/>
</dbReference>
<evidence type="ECO:0000259" key="5">
    <source>
        <dbReference type="Pfam" id="PF02576"/>
    </source>
</evidence>
<accession>A0A317EE01</accession>
<organism evidence="7 8">
    <name type="scientific">Zavarzinia aquatilis</name>
    <dbReference type="NCBI Taxonomy" id="2211142"/>
    <lineage>
        <taxon>Bacteria</taxon>
        <taxon>Pseudomonadati</taxon>
        <taxon>Pseudomonadota</taxon>
        <taxon>Alphaproteobacteria</taxon>
        <taxon>Rhodospirillales</taxon>
        <taxon>Zavarziniaceae</taxon>
        <taxon>Zavarzinia</taxon>
    </lineage>
</organism>
<comment type="similarity">
    <text evidence="3">Belongs to the RimP family.</text>
</comment>
<gene>
    <name evidence="3" type="primary">rimP</name>
    <name evidence="7" type="ORF">DKG74_06725</name>
</gene>
<evidence type="ECO:0000313" key="8">
    <source>
        <dbReference type="Proteomes" id="UP000245461"/>
    </source>
</evidence>
<dbReference type="CDD" id="cd01734">
    <property type="entry name" value="YlxS_C"/>
    <property type="match status" value="1"/>
</dbReference>
<dbReference type="Proteomes" id="UP000245461">
    <property type="component" value="Unassembled WGS sequence"/>
</dbReference>
<feature type="compositionally biased region" description="Acidic residues" evidence="4">
    <location>
        <begin position="180"/>
        <end position="190"/>
    </location>
</feature>
<evidence type="ECO:0000313" key="7">
    <source>
        <dbReference type="EMBL" id="PWR24494.1"/>
    </source>
</evidence>
<dbReference type="SUPFAM" id="SSF75420">
    <property type="entry name" value="YhbC-like, N-terminal domain"/>
    <property type="match status" value="1"/>
</dbReference>
<dbReference type="Pfam" id="PF02576">
    <property type="entry name" value="RimP_N"/>
    <property type="match status" value="1"/>
</dbReference>
<dbReference type="GO" id="GO:0005829">
    <property type="term" value="C:cytosol"/>
    <property type="evidence" value="ECO:0007669"/>
    <property type="project" value="TreeGrafter"/>
</dbReference>
<comment type="caution">
    <text evidence="7">The sequence shown here is derived from an EMBL/GenBank/DDBJ whole genome shotgun (WGS) entry which is preliminary data.</text>
</comment>
<dbReference type="InterPro" id="IPR003728">
    <property type="entry name" value="Ribosome_maturation_RimP"/>
</dbReference>
<evidence type="ECO:0000256" key="2">
    <source>
        <dbReference type="ARBA" id="ARBA00022517"/>
    </source>
</evidence>
<dbReference type="InterPro" id="IPR028998">
    <property type="entry name" value="RimP_C"/>
</dbReference>
<dbReference type="AlphaFoldDB" id="A0A317EE01"/>
<protein>
    <recommendedName>
        <fullName evidence="3">Ribosome maturation factor RimP</fullName>
    </recommendedName>
</protein>
<proteinExistence type="inferred from homology"/>
<dbReference type="Gene3D" id="2.30.30.180">
    <property type="entry name" value="Ribosome maturation factor RimP, C-terminal domain"/>
    <property type="match status" value="1"/>
</dbReference>